<protein>
    <recommendedName>
        <fullName evidence="1">F-box domain-containing protein</fullName>
    </recommendedName>
</protein>
<comment type="caution">
    <text evidence="2">The sequence shown here is derived from an EMBL/GenBank/DDBJ whole genome shotgun (WGS) entry which is preliminary data.</text>
</comment>
<dbReference type="EMBL" id="JARIHO010000038">
    <property type="protein sequence ID" value="KAJ7328765.1"/>
    <property type="molecule type" value="Genomic_DNA"/>
</dbReference>
<dbReference type="InterPro" id="IPR001810">
    <property type="entry name" value="F-box_dom"/>
</dbReference>
<dbReference type="PROSITE" id="PS50181">
    <property type="entry name" value="FBOX"/>
    <property type="match status" value="1"/>
</dbReference>
<dbReference type="Gene3D" id="3.80.10.10">
    <property type="entry name" value="Ribonuclease Inhibitor"/>
    <property type="match status" value="1"/>
</dbReference>
<evidence type="ECO:0000313" key="3">
    <source>
        <dbReference type="Proteomes" id="UP001218218"/>
    </source>
</evidence>
<keyword evidence="3" id="KW-1185">Reference proteome</keyword>
<proteinExistence type="predicted"/>
<dbReference type="Proteomes" id="UP001218218">
    <property type="component" value="Unassembled WGS sequence"/>
</dbReference>
<accession>A0AAD6ZML0</accession>
<dbReference type="Pfam" id="PF00646">
    <property type="entry name" value="F-box"/>
    <property type="match status" value="1"/>
</dbReference>
<dbReference type="InterPro" id="IPR032675">
    <property type="entry name" value="LRR_dom_sf"/>
</dbReference>
<organism evidence="2 3">
    <name type="scientific">Mycena albidolilacea</name>
    <dbReference type="NCBI Taxonomy" id="1033008"/>
    <lineage>
        <taxon>Eukaryota</taxon>
        <taxon>Fungi</taxon>
        <taxon>Dikarya</taxon>
        <taxon>Basidiomycota</taxon>
        <taxon>Agaricomycotina</taxon>
        <taxon>Agaricomycetes</taxon>
        <taxon>Agaricomycetidae</taxon>
        <taxon>Agaricales</taxon>
        <taxon>Marasmiineae</taxon>
        <taxon>Mycenaceae</taxon>
        <taxon>Mycena</taxon>
    </lineage>
</organism>
<sequence length="1004" mass="110926">MSTACRDCQRPGFCCVSSKALQNIFKYLSRHEITGVCSLCRRLNRLSVNILLAANGILDPTVKCHVQLGGISHIDSEVDVLTALQYALFIPSMTHFSMTFTRTFATIRLARNMKRCERVLHKFPSIRDVTIEFLEAEYDARFLAGGGLKYPSNTEFRALLDATQNLPSLELLRVATGWDFDSNYMLELFPCVVELHSSPPRVTSLLERAHKMCREMFPRVRPPSLPPRTPITFLIDTPILVLPSFYAWTISVLSCRSVTVLRLHMLIAADDWAIILREMAAALHCLAELTILGVRMPVPALIRSVSQFCGLKKLTTDSTTDFFTQPSFRAIAPAPDSGVRGSRRFEFPPSSACLANLTELATRPEHLEVLLRARAPLPALASLCVRVELLDLNSPGIAPLMCTVLRRLHHSHRSLPVMLDVRANISPEAMMCRTLDIALARGDEWDEAFGTITHLRVRDYGAHNCLVLARWTTVFRGATDVLLAGISGSQASLIRTAAEIRRTCPNVRTVTVEGMVEPPAETHTEIAEDTGGFLGLPDDVLLNVFERLRSAELYGLSRLSRRLNLLSLPVYLAYEGIPDANQLCDFRLVNHPTAADVLSALNSALFLREIKHISCRFKPGGYLSCYIRNIQRLTAFLAKFPSVETVSLTLVELGYLDNEINVAVQTKWRVTFGKLLDVILEKSCGEVTITGPPYIQSSTSESPWPRDEPTLELFPVARANCSALRSLSFHRAADSSHSGILWPFSTLRCSQITRLSITAVSSSLLEVIAQELPTLPELDVASCPEILDAKLLALFCKLTCLIYLALPLPQKSTINYDLTECDVPAFSSLRRLAAPAPFIMHFLTATIPLPALERLEIRALSSPTLIPSVTKAIRALAEREPNVPVPMIVLDLTVAPGHAAATGSIENIFLAPLVGGAMAWAEAAKFVCGLNVRGLRRTYLGRLDGNVLGPLIPYFPALHELSADNGTRSRMAGGEVGLTRILKMCPEMKRVTFNNIQVYSRVDT</sequence>
<dbReference type="AlphaFoldDB" id="A0AAD6ZML0"/>
<feature type="domain" description="F-box" evidence="1">
    <location>
        <begin position="530"/>
        <end position="577"/>
    </location>
</feature>
<gene>
    <name evidence="2" type="ORF">DFH08DRAFT_940441</name>
</gene>
<evidence type="ECO:0000313" key="2">
    <source>
        <dbReference type="EMBL" id="KAJ7328765.1"/>
    </source>
</evidence>
<name>A0AAD6ZML0_9AGAR</name>
<evidence type="ECO:0000259" key="1">
    <source>
        <dbReference type="PROSITE" id="PS50181"/>
    </source>
</evidence>
<reference evidence="2" key="1">
    <citation type="submission" date="2023-03" db="EMBL/GenBank/DDBJ databases">
        <title>Massive genome expansion in bonnet fungi (Mycena s.s.) driven by repeated elements and novel gene families across ecological guilds.</title>
        <authorList>
            <consortium name="Lawrence Berkeley National Laboratory"/>
            <person name="Harder C.B."/>
            <person name="Miyauchi S."/>
            <person name="Viragh M."/>
            <person name="Kuo A."/>
            <person name="Thoen E."/>
            <person name="Andreopoulos B."/>
            <person name="Lu D."/>
            <person name="Skrede I."/>
            <person name="Drula E."/>
            <person name="Henrissat B."/>
            <person name="Morin E."/>
            <person name="Kohler A."/>
            <person name="Barry K."/>
            <person name="LaButti K."/>
            <person name="Morin E."/>
            <person name="Salamov A."/>
            <person name="Lipzen A."/>
            <person name="Mereny Z."/>
            <person name="Hegedus B."/>
            <person name="Baldrian P."/>
            <person name="Stursova M."/>
            <person name="Weitz H."/>
            <person name="Taylor A."/>
            <person name="Grigoriev I.V."/>
            <person name="Nagy L.G."/>
            <person name="Martin F."/>
            <person name="Kauserud H."/>
        </authorList>
    </citation>
    <scope>NUCLEOTIDE SEQUENCE</scope>
    <source>
        <strain evidence="2">CBHHK002</strain>
    </source>
</reference>
<dbReference type="SUPFAM" id="SSF52047">
    <property type="entry name" value="RNI-like"/>
    <property type="match status" value="1"/>
</dbReference>